<name>A0A1G1ZQ72_9BACT</name>
<dbReference type="AlphaFoldDB" id="A0A1G1ZQ72"/>
<dbReference type="EMBL" id="MHJJ01000005">
    <property type="protein sequence ID" value="OGY65967.1"/>
    <property type="molecule type" value="Genomic_DNA"/>
</dbReference>
<sequence>MVGGMILLTLVSVAVAVGAGALWNNNYRKNSKAFGLILISVFLLSFALMDAFQLGNDRPKLERYLNNHAIYEVLSVTPLNDGSYAVWLRTQDGAERVYTMKTSPPQPRFQVTGNGENRQYLPYPPLSPQPTN</sequence>
<accession>A0A1G1ZQ72</accession>
<reference evidence="3 4" key="1">
    <citation type="journal article" date="2016" name="Nat. Commun.">
        <title>Thousands of microbial genomes shed light on interconnected biogeochemical processes in an aquifer system.</title>
        <authorList>
            <person name="Anantharaman K."/>
            <person name="Brown C.T."/>
            <person name="Hug L.A."/>
            <person name="Sharon I."/>
            <person name="Castelle C.J."/>
            <person name="Probst A.J."/>
            <person name="Thomas B.C."/>
            <person name="Singh A."/>
            <person name="Wilkins M.J."/>
            <person name="Karaoz U."/>
            <person name="Brodie E.L."/>
            <person name="Williams K.H."/>
            <person name="Hubbard S.S."/>
            <person name="Banfield J.F."/>
        </authorList>
    </citation>
    <scope>NUCLEOTIDE SEQUENCE [LARGE SCALE GENOMIC DNA]</scope>
</reference>
<keyword evidence="2" id="KW-0472">Membrane</keyword>
<feature type="compositionally biased region" description="Pro residues" evidence="1">
    <location>
        <begin position="122"/>
        <end position="132"/>
    </location>
</feature>
<evidence type="ECO:0000256" key="2">
    <source>
        <dbReference type="SAM" id="Phobius"/>
    </source>
</evidence>
<proteinExistence type="predicted"/>
<evidence type="ECO:0000256" key="1">
    <source>
        <dbReference type="SAM" id="MobiDB-lite"/>
    </source>
</evidence>
<protein>
    <submittedName>
        <fullName evidence="3">Uncharacterized protein</fullName>
    </submittedName>
</protein>
<dbReference type="Proteomes" id="UP000177942">
    <property type="component" value="Unassembled WGS sequence"/>
</dbReference>
<feature type="transmembrane region" description="Helical" evidence="2">
    <location>
        <begin position="34"/>
        <end position="54"/>
    </location>
</feature>
<keyword evidence="2" id="KW-0812">Transmembrane</keyword>
<evidence type="ECO:0000313" key="3">
    <source>
        <dbReference type="EMBL" id="OGY65967.1"/>
    </source>
</evidence>
<gene>
    <name evidence="3" type="ORF">A3A16_01100</name>
</gene>
<keyword evidence="2" id="KW-1133">Transmembrane helix</keyword>
<comment type="caution">
    <text evidence="3">The sequence shown here is derived from an EMBL/GenBank/DDBJ whole genome shotgun (WGS) entry which is preliminary data.</text>
</comment>
<dbReference type="STRING" id="1798407.A3A16_01100"/>
<feature type="region of interest" description="Disordered" evidence="1">
    <location>
        <begin position="100"/>
        <end position="132"/>
    </location>
</feature>
<organism evidence="3 4">
    <name type="scientific">Candidatus Harrisonbacteria bacterium RIFCSPLOWO2_01_FULL_44_18</name>
    <dbReference type="NCBI Taxonomy" id="1798407"/>
    <lineage>
        <taxon>Bacteria</taxon>
        <taxon>Candidatus Harrisoniibacteriota</taxon>
    </lineage>
</organism>
<evidence type="ECO:0000313" key="4">
    <source>
        <dbReference type="Proteomes" id="UP000177942"/>
    </source>
</evidence>